<keyword evidence="2" id="KW-0812">Transmembrane</keyword>
<organism evidence="3 4">
    <name type="scientific">Frondihabitans cladoniiphilus</name>
    <dbReference type="NCBI Taxonomy" id="715785"/>
    <lineage>
        <taxon>Bacteria</taxon>
        <taxon>Bacillati</taxon>
        <taxon>Actinomycetota</taxon>
        <taxon>Actinomycetes</taxon>
        <taxon>Micrococcales</taxon>
        <taxon>Microbacteriaceae</taxon>
        <taxon>Frondihabitans</taxon>
    </lineage>
</organism>
<evidence type="ECO:0000256" key="1">
    <source>
        <dbReference type="SAM" id="MobiDB-lite"/>
    </source>
</evidence>
<keyword evidence="4" id="KW-1185">Reference proteome</keyword>
<accession>A0ABP8VS43</accession>
<dbReference type="Proteomes" id="UP001501295">
    <property type="component" value="Unassembled WGS sequence"/>
</dbReference>
<comment type="caution">
    <text evidence="3">The sequence shown here is derived from an EMBL/GenBank/DDBJ whole genome shotgun (WGS) entry which is preliminary data.</text>
</comment>
<name>A0ABP8VS43_9MICO</name>
<reference evidence="4" key="1">
    <citation type="journal article" date="2019" name="Int. J. Syst. Evol. Microbiol.">
        <title>The Global Catalogue of Microorganisms (GCM) 10K type strain sequencing project: providing services to taxonomists for standard genome sequencing and annotation.</title>
        <authorList>
            <consortium name="The Broad Institute Genomics Platform"/>
            <consortium name="The Broad Institute Genome Sequencing Center for Infectious Disease"/>
            <person name="Wu L."/>
            <person name="Ma J."/>
        </authorList>
    </citation>
    <scope>NUCLEOTIDE SEQUENCE [LARGE SCALE GENOMIC DNA]</scope>
    <source>
        <strain evidence="4">JCM 18956</strain>
    </source>
</reference>
<gene>
    <name evidence="3" type="ORF">GCM10025780_12350</name>
</gene>
<proteinExistence type="predicted"/>
<sequence length="174" mass="18516">MVVLAIVFVVGLKTLPLHTILIWAGPHDRALAASSSDVEILVLIAGLVVLGLWLVTAGIMALVPVRHVLVPHSAYWKSGGRHPEMRRRYAAYLGRAVGGTYVFIAAELLLGILSQKGSALETPWAPIVVSIAYIVGLLIFAVWVFTDGFRPAPTPRSSGTGAVGARTGQTSARR</sequence>
<evidence type="ECO:0000313" key="4">
    <source>
        <dbReference type="Proteomes" id="UP001501295"/>
    </source>
</evidence>
<dbReference type="EMBL" id="BAABLM010000002">
    <property type="protein sequence ID" value="GAA4670461.1"/>
    <property type="molecule type" value="Genomic_DNA"/>
</dbReference>
<evidence type="ECO:0000256" key="2">
    <source>
        <dbReference type="SAM" id="Phobius"/>
    </source>
</evidence>
<keyword evidence="2" id="KW-1133">Transmembrane helix</keyword>
<protein>
    <recommendedName>
        <fullName evidence="5">DUF1648 domain-containing protein</fullName>
    </recommendedName>
</protein>
<feature type="region of interest" description="Disordered" evidence="1">
    <location>
        <begin position="154"/>
        <end position="174"/>
    </location>
</feature>
<evidence type="ECO:0000313" key="3">
    <source>
        <dbReference type="EMBL" id="GAA4670461.1"/>
    </source>
</evidence>
<evidence type="ECO:0008006" key="5">
    <source>
        <dbReference type="Google" id="ProtNLM"/>
    </source>
</evidence>
<feature type="transmembrane region" description="Helical" evidence="2">
    <location>
        <begin position="89"/>
        <end position="112"/>
    </location>
</feature>
<keyword evidence="2" id="KW-0472">Membrane</keyword>
<feature type="transmembrane region" description="Helical" evidence="2">
    <location>
        <begin position="124"/>
        <end position="146"/>
    </location>
</feature>
<feature type="transmembrane region" description="Helical" evidence="2">
    <location>
        <begin position="40"/>
        <end position="69"/>
    </location>
</feature>